<dbReference type="AlphaFoldDB" id="A0A1Y5NTY1"/>
<proteinExistence type="predicted"/>
<reference evidence="2" key="1">
    <citation type="submission" date="2016-03" db="EMBL/GenBank/DDBJ databases">
        <authorList>
            <person name="Ploux O."/>
        </authorList>
    </citation>
    <scope>NUCLEOTIDE SEQUENCE</scope>
    <source>
        <strain evidence="2">UC1</strain>
    </source>
</reference>
<accession>A0A1Y5NTY1</accession>
<feature type="region of interest" description="Disordered" evidence="1">
    <location>
        <begin position="160"/>
        <end position="187"/>
    </location>
</feature>
<gene>
    <name evidence="2" type="ORF">MIPYR_10027</name>
</gene>
<name>A0A1Y5NTY1_9MICO</name>
<protein>
    <submittedName>
        <fullName evidence="2">Uncharacterized protein</fullName>
    </submittedName>
</protein>
<organism evidence="2">
    <name type="scientific">uncultured Microbacterium sp</name>
    <dbReference type="NCBI Taxonomy" id="191216"/>
    <lineage>
        <taxon>Bacteria</taxon>
        <taxon>Bacillati</taxon>
        <taxon>Actinomycetota</taxon>
        <taxon>Actinomycetes</taxon>
        <taxon>Micrococcales</taxon>
        <taxon>Microbacteriaceae</taxon>
        <taxon>Microbacterium</taxon>
        <taxon>environmental samples</taxon>
    </lineage>
</organism>
<sequence>MTPTSPRMTVIFVEGESDRVALEVLSARLGIGLPAVVAVGGASGARRARSDRSDDDVLGLVDVNERTQFEQVVDQVFVCDPDLEGELVRALGIDAVEAVIAAQGELASFRRLQNQPAQRGRRSMRSWPASSEVGAATNAATLACWPRHCRSIGSLCRWPNSSGPRTPRRTSGEARGSCRRHESGPAR</sequence>
<evidence type="ECO:0000256" key="1">
    <source>
        <dbReference type="SAM" id="MobiDB-lite"/>
    </source>
</evidence>
<dbReference type="EMBL" id="FLQR01000001">
    <property type="protein sequence ID" value="SBS69846.1"/>
    <property type="molecule type" value="Genomic_DNA"/>
</dbReference>
<evidence type="ECO:0000313" key="2">
    <source>
        <dbReference type="EMBL" id="SBS69846.1"/>
    </source>
</evidence>